<name>X1KUM9_9ZZZZ</name>
<proteinExistence type="predicted"/>
<evidence type="ECO:0000256" key="1">
    <source>
        <dbReference type="ARBA" id="ARBA00022679"/>
    </source>
</evidence>
<dbReference type="Pfam" id="PF01648">
    <property type="entry name" value="ACPS"/>
    <property type="match status" value="1"/>
</dbReference>
<evidence type="ECO:0000259" key="2">
    <source>
        <dbReference type="Pfam" id="PF01648"/>
    </source>
</evidence>
<dbReference type="InterPro" id="IPR008278">
    <property type="entry name" value="4-PPantetheinyl_Trfase_dom"/>
</dbReference>
<keyword evidence="1" id="KW-0808">Transferase</keyword>
<feature type="domain" description="4'-phosphopantetheinyl transferase" evidence="2">
    <location>
        <begin position="7"/>
        <end position="96"/>
    </location>
</feature>
<dbReference type="InterPro" id="IPR037143">
    <property type="entry name" value="4-PPantetheinyl_Trfase_dom_sf"/>
</dbReference>
<evidence type="ECO:0000313" key="3">
    <source>
        <dbReference type="EMBL" id="GAH93864.1"/>
    </source>
</evidence>
<reference evidence="3" key="1">
    <citation type="journal article" date="2014" name="Front. Microbiol.">
        <title>High frequency of phylogenetically diverse reductive dehalogenase-homologous genes in deep subseafloor sedimentary metagenomes.</title>
        <authorList>
            <person name="Kawai M."/>
            <person name="Futagami T."/>
            <person name="Toyoda A."/>
            <person name="Takaki Y."/>
            <person name="Nishi S."/>
            <person name="Hori S."/>
            <person name="Arai W."/>
            <person name="Tsubouchi T."/>
            <person name="Morono Y."/>
            <person name="Uchiyama I."/>
            <person name="Ito T."/>
            <person name="Fujiyama A."/>
            <person name="Inagaki F."/>
            <person name="Takami H."/>
        </authorList>
    </citation>
    <scope>NUCLEOTIDE SEQUENCE</scope>
    <source>
        <strain evidence="3">Expedition CK06-06</strain>
    </source>
</reference>
<gene>
    <name evidence="3" type="ORF">S06H3_03741</name>
</gene>
<accession>X1KUM9</accession>
<dbReference type="GO" id="GO:0000287">
    <property type="term" value="F:magnesium ion binding"/>
    <property type="evidence" value="ECO:0007669"/>
    <property type="project" value="InterPro"/>
</dbReference>
<dbReference type="GO" id="GO:0008897">
    <property type="term" value="F:holo-[acyl-carrier-protein] synthase activity"/>
    <property type="evidence" value="ECO:0007669"/>
    <property type="project" value="InterPro"/>
</dbReference>
<dbReference type="SUPFAM" id="SSF56214">
    <property type="entry name" value="4'-phosphopantetheinyl transferase"/>
    <property type="match status" value="1"/>
</dbReference>
<organism evidence="3">
    <name type="scientific">marine sediment metagenome</name>
    <dbReference type="NCBI Taxonomy" id="412755"/>
    <lineage>
        <taxon>unclassified sequences</taxon>
        <taxon>metagenomes</taxon>
        <taxon>ecological metagenomes</taxon>
    </lineage>
</organism>
<dbReference type="EMBL" id="BARV01001250">
    <property type="protein sequence ID" value="GAH93864.1"/>
    <property type="molecule type" value="Genomic_DNA"/>
</dbReference>
<sequence>ILGKNHQVGIDIEFMSNKIERLASKYLDNTELASVVPENKILHLYVYWCAKETLYKIHSKKNINFINNLIISPFELKEKGQFKGTINTNSSKKEYLLNYFTFNNYTVVWGCKEVY</sequence>
<protein>
    <recommendedName>
        <fullName evidence="2">4'-phosphopantetheinyl transferase domain-containing protein</fullName>
    </recommendedName>
</protein>
<feature type="non-terminal residue" evidence="3">
    <location>
        <position position="1"/>
    </location>
</feature>
<dbReference type="AlphaFoldDB" id="X1KUM9"/>
<comment type="caution">
    <text evidence="3">The sequence shown here is derived from an EMBL/GenBank/DDBJ whole genome shotgun (WGS) entry which is preliminary data.</text>
</comment>
<dbReference type="Gene3D" id="3.90.470.20">
    <property type="entry name" value="4'-phosphopantetheinyl transferase domain"/>
    <property type="match status" value="1"/>
</dbReference>